<sequence>MNYQQMIEDLVESYESLLSSDPDEQEWLENEVMTRLNSKALGINFDGLRGALTDVSRKAFSQEARGLVEGRDPLDAYFYSSAVEEYLSGVQCDLMRQCVILERALALSAAANPTYERLSTGEWVS</sequence>
<dbReference type="RefSeq" id="WP_132457907.1">
    <property type="nucleotide sequence ID" value="NZ_JAWIZJ010000011.1"/>
</dbReference>
<dbReference type="Proteomes" id="UP000295433">
    <property type="component" value="Unassembled WGS sequence"/>
</dbReference>
<reference evidence="1 2" key="1">
    <citation type="submission" date="2019-03" db="EMBL/GenBank/DDBJ databases">
        <title>Genomic Encyclopedia of Type Strains, Phase IV (KMG-IV): sequencing the most valuable type-strain genomes for metagenomic binning, comparative biology and taxonomic classification.</title>
        <authorList>
            <person name="Goeker M."/>
        </authorList>
    </citation>
    <scope>NUCLEOTIDE SEQUENCE [LARGE SCALE GENOMIC DNA]</scope>
    <source>
        <strain evidence="1 2">DSM 16730</strain>
    </source>
</reference>
<proteinExistence type="predicted"/>
<name>A0A4R3VK20_9GAMM</name>
<comment type="caution">
    <text evidence="1">The sequence shown here is derived from an EMBL/GenBank/DDBJ whole genome shotgun (WGS) entry which is preliminary data.</text>
</comment>
<organism evidence="1 2">
    <name type="scientific">Samsonia erythrinae</name>
    <dbReference type="NCBI Taxonomy" id="160434"/>
    <lineage>
        <taxon>Bacteria</taxon>
        <taxon>Pseudomonadati</taxon>
        <taxon>Pseudomonadota</taxon>
        <taxon>Gammaproteobacteria</taxon>
        <taxon>Enterobacterales</taxon>
        <taxon>Pectobacteriaceae</taxon>
        <taxon>Samsonia</taxon>
    </lineage>
</organism>
<dbReference type="EMBL" id="SMBY01000011">
    <property type="protein sequence ID" value="TCV04184.1"/>
    <property type="molecule type" value="Genomic_DNA"/>
</dbReference>
<accession>A0A4R3VK20</accession>
<evidence type="ECO:0000313" key="2">
    <source>
        <dbReference type="Proteomes" id="UP000295433"/>
    </source>
</evidence>
<evidence type="ECO:0000313" key="1">
    <source>
        <dbReference type="EMBL" id="TCV04184.1"/>
    </source>
</evidence>
<dbReference type="AlphaFoldDB" id="A0A4R3VK20"/>
<protein>
    <submittedName>
        <fullName evidence="1">Uncharacterized protein</fullName>
    </submittedName>
</protein>
<keyword evidence="2" id="KW-1185">Reference proteome</keyword>
<gene>
    <name evidence="1" type="ORF">EDC54_11154</name>
</gene>